<dbReference type="EMBL" id="CM029045">
    <property type="protein sequence ID" value="KAG2601948.1"/>
    <property type="molecule type" value="Genomic_DNA"/>
</dbReference>
<gene>
    <name evidence="4" type="ORF">PVAP13_5KG628400</name>
</gene>
<dbReference type="GO" id="GO:0004867">
    <property type="term" value="F:serine-type endopeptidase inhibitor activity"/>
    <property type="evidence" value="ECO:0007669"/>
    <property type="project" value="UniProtKB-KW"/>
</dbReference>
<dbReference type="Pfam" id="PF00280">
    <property type="entry name" value="potato_inhibit"/>
    <property type="match status" value="1"/>
</dbReference>
<proteinExistence type="inferred from homology"/>
<reference evidence="4" key="1">
    <citation type="submission" date="2020-05" db="EMBL/GenBank/DDBJ databases">
        <title>WGS assembly of Panicum virgatum.</title>
        <authorList>
            <person name="Lovell J.T."/>
            <person name="Jenkins J."/>
            <person name="Shu S."/>
            <person name="Juenger T.E."/>
            <person name="Schmutz J."/>
        </authorList>
    </citation>
    <scope>NUCLEOTIDE SEQUENCE</scope>
    <source>
        <strain evidence="4">AP13</strain>
    </source>
</reference>
<accession>A0A8T0SXB8</accession>
<dbReference type="PROSITE" id="PS00285">
    <property type="entry name" value="POTATO_INHIBITOR"/>
    <property type="match status" value="1"/>
</dbReference>
<dbReference type="Gene3D" id="3.30.10.10">
    <property type="entry name" value="Trypsin Inhibitor V, subunit A"/>
    <property type="match status" value="1"/>
</dbReference>
<dbReference type="GO" id="GO:0009611">
    <property type="term" value="P:response to wounding"/>
    <property type="evidence" value="ECO:0007669"/>
    <property type="project" value="InterPro"/>
</dbReference>
<comment type="caution">
    <text evidence="4">The sequence shown here is derived from an EMBL/GenBank/DDBJ whole genome shotgun (WGS) entry which is preliminary data.</text>
</comment>
<comment type="similarity">
    <text evidence="1">Belongs to the protease inhibitor I13 (potato type I serine protease inhibitor) family.</text>
</comment>
<dbReference type="InterPro" id="IPR036354">
    <property type="entry name" value="Prot_inh_pot1_sf"/>
</dbReference>
<dbReference type="PANTHER" id="PTHR33091:SF29">
    <property type="entry name" value="SUBTILISIN INHIBITOR 1"/>
    <property type="match status" value="1"/>
</dbReference>
<evidence type="ECO:0000313" key="4">
    <source>
        <dbReference type="EMBL" id="KAG2601948.1"/>
    </source>
</evidence>
<evidence type="ECO:0000313" key="5">
    <source>
        <dbReference type="Proteomes" id="UP000823388"/>
    </source>
</evidence>
<dbReference type="SUPFAM" id="SSF54654">
    <property type="entry name" value="CI-2 family of serine protease inhibitors"/>
    <property type="match status" value="1"/>
</dbReference>
<keyword evidence="3" id="KW-0722">Serine protease inhibitor</keyword>
<keyword evidence="2" id="KW-0646">Protease inhibitor</keyword>
<dbReference type="InterPro" id="IPR000864">
    <property type="entry name" value="Prot_inh_pot1"/>
</dbReference>
<sequence>MGSFFFKVKREMVKVRSPKKRKKTKVGRQQPTIRRRLGDLQYFGWRWPQVVGLPAHEAERRIKQDCPGVYCEVVSVNALLTMCYCTHRVRIMVDRYGKVVKPPHVG</sequence>
<evidence type="ECO:0000256" key="2">
    <source>
        <dbReference type="ARBA" id="ARBA00022690"/>
    </source>
</evidence>
<dbReference type="Proteomes" id="UP000823388">
    <property type="component" value="Chromosome 5K"/>
</dbReference>
<name>A0A8T0SXB8_PANVG</name>
<evidence type="ECO:0000256" key="3">
    <source>
        <dbReference type="ARBA" id="ARBA00022900"/>
    </source>
</evidence>
<organism evidence="4 5">
    <name type="scientific">Panicum virgatum</name>
    <name type="common">Blackwell switchgrass</name>
    <dbReference type="NCBI Taxonomy" id="38727"/>
    <lineage>
        <taxon>Eukaryota</taxon>
        <taxon>Viridiplantae</taxon>
        <taxon>Streptophyta</taxon>
        <taxon>Embryophyta</taxon>
        <taxon>Tracheophyta</taxon>
        <taxon>Spermatophyta</taxon>
        <taxon>Magnoliopsida</taxon>
        <taxon>Liliopsida</taxon>
        <taxon>Poales</taxon>
        <taxon>Poaceae</taxon>
        <taxon>PACMAD clade</taxon>
        <taxon>Panicoideae</taxon>
        <taxon>Panicodae</taxon>
        <taxon>Paniceae</taxon>
        <taxon>Panicinae</taxon>
        <taxon>Panicum</taxon>
        <taxon>Panicum sect. Hiantes</taxon>
    </lineage>
</organism>
<keyword evidence="5" id="KW-1185">Reference proteome</keyword>
<dbReference type="PANTHER" id="PTHR33091">
    <property type="entry name" value="PROTEIN, PUTATIVE, EXPRESSED-RELATED"/>
    <property type="match status" value="1"/>
</dbReference>
<dbReference type="AlphaFoldDB" id="A0A8T0SXB8"/>
<protein>
    <submittedName>
        <fullName evidence="4">Uncharacterized protein</fullName>
    </submittedName>
</protein>
<evidence type="ECO:0000256" key="1">
    <source>
        <dbReference type="ARBA" id="ARBA00008210"/>
    </source>
</evidence>